<dbReference type="EMBL" id="JAMKPW020000033">
    <property type="protein sequence ID" value="KAK8202237.1"/>
    <property type="molecule type" value="Genomic_DNA"/>
</dbReference>
<dbReference type="Proteomes" id="UP001320706">
    <property type="component" value="Unassembled WGS sequence"/>
</dbReference>
<proteinExistence type="predicted"/>
<protein>
    <submittedName>
        <fullName evidence="1">Uncharacterized protein</fullName>
    </submittedName>
</protein>
<evidence type="ECO:0000313" key="1">
    <source>
        <dbReference type="EMBL" id="KAK8202237.1"/>
    </source>
</evidence>
<keyword evidence="2" id="KW-1185">Reference proteome</keyword>
<comment type="caution">
    <text evidence="1">The sequence shown here is derived from an EMBL/GenBank/DDBJ whole genome shotgun (WGS) entry which is preliminary data.</text>
</comment>
<accession>A0ACC3S9G4</accession>
<name>A0ACC3S9G4_9PEZI</name>
<evidence type="ECO:0000313" key="2">
    <source>
        <dbReference type="Proteomes" id="UP001320706"/>
    </source>
</evidence>
<organism evidence="1 2">
    <name type="scientific">Zalaria obscura</name>
    <dbReference type="NCBI Taxonomy" id="2024903"/>
    <lineage>
        <taxon>Eukaryota</taxon>
        <taxon>Fungi</taxon>
        <taxon>Dikarya</taxon>
        <taxon>Ascomycota</taxon>
        <taxon>Pezizomycotina</taxon>
        <taxon>Dothideomycetes</taxon>
        <taxon>Dothideomycetidae</taxon>
        <taxon>Dothideales</taxon>
        <taxon>Zalariaceae</taxon>
        <taxon>Zalaria</taxon>
    </lineage>
</organism>
<sequence length="856" mass="85417">MRRHGNSSRLVGICWPVPEPGADVYTTSDGFIRAHGTLTPTSISSTSGYINHTTSYSPLVTSNANATFTELPPACTIDQSDCNAMYSAFRHSLGLNASATIPAMSPAPTNSPRCLETANVTKGCTRQTYHYPCSILGNNVKLFYWPPATTPPANISQAVTVVDGSVTFTSPSVYLSFASLSAVAPFVGNAVCSGYEMEGAIQSSTIGSVFTSALITLAPSALSSMEQYLGPGLNTASIVEQIAHGGPDYYNWIYNLVWDGGDRTALPVNYADLTRPPARQYYMAGQKLAGQTVPGCNAFGPHPECSTIFDGAYRAQLSLPAQVLSLEPLWSTCSMAILGIYDPPSLLSPQSTVGVNVGSTTLPTVPTIITVTTTQSPVPSAVPVTLPPSTSTTPTSTTLPSTSTLATVTISEVVSSSVEVSSSIIETTTPTTVVVYTTLTIASTTAHASSETLTEVTSSANALSVLASAEETLSSLLTTTIAVAPTSTSSQVLFTYAQTTAQTASAESPEASPQSVTVVLGSSTLIASQQSGAIILGSATLTAGQSAVTTIAGQTVSAVSSAVIVGSQTISFGTTPVTKTATPAIIFTLSGETVTAVPSGSYVVVGSATLSAGGPATTISNGQVISAASGGIVYGSSTVPLAPAVPTGGSVQATTLTVGGHTYTAALQSGSLVIGSSTLQPGAPGITTNGATISAYSGGVIIGTSTVSYAAQSGQPAPKESVALTEGSQTLTAVAQSGVVVVGSATLSVGGPAATVSGQFVSAASGAVIVGSSTVALSGEGGLSTSHTAGGSNTRSQSATGTSSGGRASSSGDPRSSDASNTAGAPTTSSAASNSALGAGILVYLGLAILVAFFCI</sequence>
<gene>
    <name evidence="1" type="ORF">M8818_005764</name>
</gene>
<reference evidence="1" key="1">
    <citation type="submission" date="2024-02" db="EMBL/GenBank/DDBJ databases">
        <title>Metagenome Assembled Genome of Zalaria obscura JY119.</title>
        <authorList>
            <person name="Vighnesh L."/>
            <person name="Jagadeeshwari U."/>
            <person name="Venkata Ramana C."/>
            <person name="Sasikala C."/>
        </authorList>
    </citation>
    <scope>NUCLEOTIDE SEQUENCE</scope>
    <source>
        <strain evidence="1">JY119</strain>
    </source>
</reference>